<feature type="region of interest" description="Disordered" evidence="1">
    <location>
        <begin position="64"/>
        <end position="94"/>
    </location>
</feature>
<keyword evidence="3" id="KW-1185">Reference proteome</keyword>
<protein>
    <submittedName>
        <fullName evidence="2">Uncharacterized protein</fullName>
    </submittedName>
</protein>
<feature type="compositionally biased region" description="Polar residues" evidence="1">
    <location>
        <begin position="64"/>
        <end position="76"/>
    </location>
</feature>
<comment type="caution">
    <text evidence="2">The sequence shown here is derived from an EMBL/GenBank/DDBJ whole genome shotgun (WGS) entry which is preliminary data.</text>
</comment>
<reference evidence="2" key="1">
    <citation type="journal article" date="2023" name="PhytoFront">
        <title>Draft Genome Resources of Seven Strains of Tilletia horrida, Causal Agent of Kernel Smut of Rice.</title>
        <authorList>
            <person name="Khanal S."/>
            <person name="Antony Babu S."/>
            <person name="Zhou X.G."/>
        </authorList>
    </citation>
    <scope>NUCLEOTIDE SEQUENCE</scope>
    <source>
        <strain evidence="2">TX3</strain>
    </source>
</reference>
<gene>
    <name evidence="2" type="ORF">OC842_007495</name>
</gene>
<dbReference type="Proteomes" id="UP001176521">
    <property type="component" value="Unassembled WGS sequence"/>
</dbReference>
<evidence type="ECO:0000313" key="3">
    <source>
        <dbReference type="Proteomes" id="UP001176521"/>
    </source>
</evidence>
<proteinExistence type="predicted"/>
<accession>A0AAN6JGP0</accession>
<feature type="compositionally biased region" description="Basic and acidic residues" evidence="1">
    <location>
        <begin position="78"/>
        <end position="94"/>
    </location>
</feature>
<organism evidence="2 3">
    <name type="scientific">Tilletia horrida</name>
    <dbReference type="NCBI Taxonomy" id="155126"/>
    <lineage>
        <taxon>Eukaryota</taxon>
        <taxon>Fungi</taxon>
        <taxon>Dikarya</taxon>
        <taxon>Basidiomycota</taxon>
        <taxon>Ustilaginomycotina</taxon>
        <taxon>Exobasidiomycetes</taxon>
        <taxon>Tilletiales</taxon>
        <taxon>Tilletiaceae</taxon>
        <taxon>Tilletia</taxon>
    </lineage>
</organism>
<evidence type="ECO:0000313" key="2">
    <source>
        <dbReference type="EMBL" id="KAK0519311.1"/>
    </source>
</evidence>
<evidence type="ECO:0000256" key="1">
    <source>
        <dbReference type="SAM" id="MobiDB-lite"/>
    </source>
</evidence>
<dbReference type="EMBL" id="JAPDMQ010001028">
    <property type="protein sequence ID" value="KAK0519311.1"/>
    <property type="molecule type" value="Genomic_DNA"/>
</dbReference>
<dbReference type="AlphaFoldDB" id="A0AAN6JGP0"/>
<sequence length="94" mass="10239">MLAIVCLVPTSASSDYRAIFLLHPLLDSSAPLDSSTLGLPFISHDKALITLSCEDLTIQTTFRGSGLSQSRSTTTRHPLRDDSLSLRDDDTLTF</sequence>
<name>A0AAN6JGP0_9BASI</name>